<evidence type="ECO:0000313" key="1">
    <source>
        <dbReference type="EMBL" id="GIH76988.1"/>
    </source>
</evidence>
<dbReference type="InterPro" id="IPR006439">
    <property type="entry name" value="HAD-SF_hydro_IA"/>
</dbReference>
<dbReference type="EMBL" id="BOOH01000023">
    <property type="protein sequence ID" value="GIH76988.1"/>
    <property type="molecule type" value="Genomic_DNA"/>
</dbReference>
<organism evidence="1 2">
    <name type="scientific">Planobispora longispora</name>
    <dbReference type="NCBI Taxonomy" id="28887"/>
    <lineage>
        <taxon>Bacteria</taxon>
        <taxon>Bacillati</taxon>
        <taxon>Actinomycetota</taxon>
        <taxon>Actinomycetes</taxon>
        <taxon>Streptosporangiales</taxon>
        <taxon>Streptosporangiaceae</taxon>
        <taxon>Planobispora</taxon>
    </lineage>
</organism>
<dbReference type="SUPFAM" id="SSF56784">
    <property type="entry name" value="HAD-like"/>
    <property type="match status" value="1"/>
</dbReference>
<dbReference type="SFLD" id="SFLDG01129">
    <property type="entry name" value="C1.5:_HAD__Beta-PGM__Phosphata"/>
    <property type="match status" value="1"/>
</dbReference>
<dbReference type="CDD" id="cd07505">
    <property type="entry name" value="HAD_BPGM-like"/>
    <property type="match status" value="1"/>
</dbReference>
<dbReference type="InterPro" id="IPR051806">
    <property type="entry name" value="HAD-like_SPP"/>
</dbReference>
<sequence>MSATARRTAAALAGRRAWLCDLDGTLVDSAPAHEAAFRAALAEISPEALGSFDYGAHMGASTRQVVEDLGVPPALVERVAGRKQHLYRAYVRDGAVAVLPGAHRLLTLLADRGCAAYLVTGGSRDSVTRVLAASALTGYFRGVLTADDVPCSKPDPGFYRRACQIWSVDPADAVALEDSAHGVASAVGAGLLTLQVHGDVPVAGAVRVRDLDEVVSLLGTQPGTQLDIQPGTQSGTETLGMEANPIG</sequence>
<dbReference type="InterPro" id="IPR036412">
    <property type="entry name" value="HAD-like_sf"/>
</dbReference>
<gene>
    <name evidence="1" type="ORF">Plo01_34170</name>
</gene>
<dbReference type="AlphaFoldDB" id="A0A8J3RL57"/>
<reference evidence="1 2" key="1">
    <citation type="submission" date="2021-01" db="EMBL/GenBank/DDBJ databases">
        <title>Whole genome shotgun sequence of Planobispora longispora NBRC 13918.</title>
        <authorList>
            <person name="Komaki H."/>
            <person name="Tamura T."/>
        </authorList>
    </citation>
    <scope>NUCLEOTIDE SEQUENCE [LARGE SCALE GENOMIC DNA]</scope>
    <source>
        <strain evidence="1 2">NBRC 13918</strain>
    </source>
</reference>
<protein>
    <submittedName>
        <fullName evidence="1">Uncharacterized protein</fullName>
    </submittedName>
</protein>
<dbReference type="SFLD" id="SFLDS00003">
    <property type="entry name" value="Haloacid_Dehalogenase"/>
    <property type="match status" value="1"/>
</dbReference>
<accession>A0A8J3RL57</accession>
<dbReference type="Pfam" id="PF00702">
    <property type="entry name" value="Hydrolase"/>
    <property type="match status" value="1"/>
</dbReference>
<dbReference type="GO" id="GO:0050308">
    <property type="term" value="F:sugar-phosphatase activity"/>
    <property type="evidence" value="ECO:0007669"/>
    <property type="project" value="TreeGrafter"/>
</dbReference>
<dbReference type="PANTHER" id="PTHR43481:SF4">
    <property type="entry name" value="GLYCEROL-1-PHOSPHATE PHOSPHOHYDROLASE 1-RELATED"/>
    <property type="match status" value="1"/>
</dbReference>
<dbReference type="NCBIfam" id="TIGR01509">
    <property type="entry name" value="HAD-SF-IA-v3"/>
    <property type="match status" value="1"/>
</dbReference>
<name>A0A8J3RL57_9ACTN</name>
<dbReference type="InterPro" id="IPR023214">
    <property type="entry name" value="HAD_sf"/>
</dbReference>
<dbReference type="InterPro" id="IPR023198">
    <property type="entry name" value="PGP-like_dom2"/>
</dbReference>
<proteinExistence type="predicted"/>
<evidence type="ECO:0000313" key="2">
    <source>
        <dbReference type="Proteomes" id="UP000616724"/>
    </source>
</evidence>
<dbReference type="RefSeq" id="WP_203891549.1">
    <property type="nucleotide sequence ID" value="NZ_BOOH01000023.1"/>
</dbReference>
<dbReference type="Gene3D" id="3.40.50.1000">
    <property type="entry name" value="HAD superfamily/HAD-like"/>
    <property type="match status" value="1"/>
</dbReference>
<dbReference type="Gene3D" id="1.10.150.240">
    <property type="entry name" value="Putative phosphatase, domain 2"/>
    <property type="match status" value="1"/>
</dbReference>
<comment type="caution">
    <text evidence="1">The sequence shown here is derived from an EMBL/GenBank/DDBJ whole genome shotgun (WGS) entry which is preliminary data.</text>
</comment>
<dbReference type="Proteomes" id="UP000616724">
    <property type="component" value="Unassembled WGS sequence"/>
</dbReference>
<dbReference type="PANTHER" id="PTHR43481">
    <property type="entry name" value="FRUCTOSE-1-PHOSPHATE PHOSPHATASE"/>
    <property type="match status" value="1"/>
</dbReference>
<keyword evidence="2" id="KW-1185">Reference proteome</keyword>